<dbReference type="EMBL" id="CP072801">
    <property type="protein sequence ID" value="QTR44648.1"/>
    <property type="molecule type" value="Genomic_DNA"/>
</dbReference>
<proteinExistence type="predicted"/>
<name>A0ABX7WR78_9GAMM</name>
<reference evidence="1 2" key="1">
    <citation type="submission" date="2021-04" db="EMBL/GenBank/DDBJ databases">
        <title>Genomics, taxonomy and metabolism of representatives of sulfur bacteria of the genus Thiothrix: Thiothrix fructosivorans QT, Thiothrix unzii A1T and three new species, Thiothrix subterranea sp. nov., Thiothrix litoralis sp. nov. and 'Candidatus Thiothrix anitrata' sp. nov.</title>
        <authorList>
            <person name="Ravin N.V."/>
            <person name="Smolyakov D."/>
            <person name="Rudenko T.S."/>
            <person name="Mardanov A.V."/>
            <person name="Beletsky A.V."/>
            <person name="Markov N.D."/>
            <person name="Fomenkov A.I."/>
            <person name="Roberts R.J."/>
            <person name="Karnachuk O.V."/>
            <person name="Novikov A."/>
            <person name="Grabovich M.Y."/>
        </authorList>
    </citation>
    <scope>NUCLEOTIDE SEQUENCE [LARGE SCALE GENOMIC DNA]</scope>
    <source>
        <strain evidence="1 2">AS</strain>
    </source>
</reference>
<organism evidence="1 2">
    <name type="scientific">Thiothrix litoralis</name>
    <dbReference type="NCBI Taxonomy" id="2891210"/>
    <lineage>
        <taxon>Bacteria</taxon>
        <taxon>Pseudomonadati</taxon>
        <taxon>Pseudomonadota</taxon>
        <taxon>Gammaproteobacteria</taxon>
        <taxon>Thiotrichales</taxon>
        <taxon>Thiotrichaceae</taxon>
        <taxon>Thiothrix</taxon>
    </lineage>
</organism>
<dbReference type="Pfam" id="PF20126">
    <property type="entry name" value="TumE"/>
    <property type="match status" value="1"/>
</dbReference>
<dbReference type="InterPro" id="IPR045397">
    <property type="entry name" value="TumE-like"/>
</dbReference>
<protein>
    <submittedName>
        <fullName evidence="1">Uncharacterized protein</fullName>
    </submittedName>
</protein>
<accession>A0ABX7WR78</accession>
<gene>
    <name evidence="1" type="ORF">J9253_11405</name>
</gene>
<dbReference type="Proteomes" id="UP000672039">
    <property type="component" value="Chromosome"/>
</dbReference>
<evidence type="ECO:0000313" key="2">
    <source>
        <dbReference type="Proteomes" id="UP000672039"/>
    </source>
</evidence>
<evidence type="ECO:0000313" key="1">
    <source>
        <dbReference type="EMBL" id="QTR44648.1"/>
    </source>
</evidence>
<keyword evidence="2" id="KW-1185">Reference proteome</keyword>
<sequence length="85" mass="9777">MAIRQNFRTLLNFSLGKIDDLQAMDALGIEYGCESRRNIGYDNERGKGDHRHYGEREEAYTFSTPEKLLEDFFADVQTLREGGKA</sequence>
<dbReference type="RefSeq" id="WP_210221108.1">
    <property type="nucleotide sequence ID" value="NZ_CP072801.1"/>
</dbReference>